<comment type="caution">
    <text evidence="1">The sequence shown here is derived from an EMBL/GenBank/DDBJ whole genome shotgun (WGS) entry which is preliminary data.</text>
</comment>
<dbReference type="EMBL" id="BARS01018572">
    <property type="protein sequence ID" value="GAF95967.1"/>
    <property type="molecule type" value="Genomic_DNA"/>
</dbReference>
<reference evidence="1" key="1">
    <citation type="journal article" date="2014" name="Front. Microbiol.">
        <title>High frequency of phylogenetically diverse reductive dehalogenase-homologous genes in deep subseafloor sedimentary metagenomes.</title>
        <authorList>
            <person name="Kawai M."/>
            <person name="Futagami T."/>
            <person name="Toyoda A."/>
            <person name="Takaki Y."/>
            <person name="Nishi S."/>
            <person name="Hori S."/>
            <person name="Arai W."/>
            <person name="Tsubouchi T."/>
            <person name="Morono Y."/>
            <person name="Uchiyama I."/>
            <person name="Ito T."/>
            <person name="Fujiyama A."/>
            <person name="Inagaki F."/>
            <person name="Takami H."/>
        </authorList>
    </citation>
    <scope>NUCLEOTIDE SEQUENCE</scope>
    <source>
        <strain evidence="1">Expedition CK06-06</strain>
    </source>
</reference>
<feature type="non-terminal residue" evidence="1">
    <location>
        <position position="125"/>
    </location>
</feature>
<organism evidence="1">
    <name type="scientific">marine sediment metagenome</name>
    <dbReference type="NCBI Taxonomy" id="412755"/>
    <lineage>
        <taxon>unclassified sequences</taxon>
        <taxon>metagenomes</taxon>
        <taxon>ecological metagenomes</taxon>
    </lineage>
</organism>
<proteinExistence type="predicted"/>
<name>X0U6J8_9ZZZZ</name>
<accession>X0U6J8</accession>
<evidence type="ECO:0000313" key="1">
    <source>
        <dbReference type="EMBL" id="GAF95967.1"/>
    </source>
</evidence>
<dbReference type="PROSITE" id="PS51257">
    <property type="entry name" value="PROKAR_LIPOPROTEIN"/>
    <property type="match status" value="1"/>
</dbReference>
<protein>
    <submittedName>
        <fullName evidence="1">Uncharacterized protein</fullName>
    </submittedName>
</protein>
<gene>
    <name evidence="1" type="ORF">S01H1_30209</name>
</gene>
<sequence length="125" mass="14531">MYKIILLLAIVVLLTGCTEKIDLAQHNIIVENVGLKLDACQYKYEICKAEECPTCPSCPICPAQINYTPNNKSYLSFEQFQDMSVRIKWLKKRLEETNRTEYVRELEDNNSILYRGWTQCNTTLS</sequence>
<dbReference type="AlphaFoldDB" id="X0U6J8"/>